<dbReference type="PATRIC" id="fig|227377.7.peg.961"/>
<dbReference type="STRING" id="227377.CBU_0964a"/>
<dbReference type="InterPro" id="IPR054636">
    <property type="entry name" value="CydP"/>
</dbReference>
<dbReference type="NCBIfam" id="NF045611">
    <property type="entry name" value="small_CydP"/>
    <property type="match status" value="1"/>
</dbReference>
<dbReference type="GeneID" id="7065946"/>
<evidence type="ECO:0008006" key="4">
    <source>
        <dbReference type="Google" id="ProtNLM"/>
    </source>
</evidence>
<dbReference type="RefSeq" id="WP_005768533.1">
    <property type="nucleotide sequence ID" value="NC_002971.4"/>
</dbReference>
<keyword evidence="3" id="KW-1185">Reference proteome</keyword>
<evidence type="ECO:0000313" key="3">
    <source>
        <dbReference type="Proteomes" id="UP000002671"/>
    </source>
</evidence>
<reference evidence="2 3" key="2">
    <citation type="journal article" date="2009" name="Infect. Immun.">
        <title>Comparative genomics reveal extensive transposon-mediated genomic plasticity and diversity among potential effector proteins within the genus Coxiella.</title>
        <authorList>
            <person name="Beare P.A."/>
            <person name="Unsworth N."/>
            <person name="Andoh M."/>
            <person name="Voth D.E."/>
            <person name="Omsland A."/>
            <person name="Gilk S.D."/>
            <person name="Williams K.P."/>
            <person name="Sobral B.W."/>
            <person name="Kupko J.J.III."/>
            <person name="Porcella S.F."/>
            <person name="Samuel J.E."/>
            <person name="Heinzen R.A."/>
        </authorList>
    </citation>
    <scope>NUCLEOTIDE SEQUENCE [LARGE SCALE GENOMIC DNA]</scope>
    <source>
        <strain evidence="3">RSA 493 / Nine Mile phase I</strain>
    </source>
</reference>
<feature type="transmembrane region" description="Helical" evidence="1">
    <location>
        <begin position="16"/>
        <end position="35"/>
    </location>
</feature>
<proteinExistence type="predicted"/>
<gene>
    <name evidence="2" type="ORF">CBU_0964a</name>
</gene>
<dbReference type="RefSeq" id="YP_002332977.1">
    <property type="nucleotide sequence ID" value="NC_002971.4"/>
</dbReference>
<protein>
    <recommendedName>
        <fullName evidence="4">DUF4492 domain-containing protein</fullName>
    </recommendedName>
</protein>
<dbReference type="EnsemblBacteria" id="ACI15268">
    <property type="protein sequence ID" value="ACI15268"/>
    <property type="gene ID" value="CBU_0964a"/>
</dbReference>
<organism evidence="2 3">
    <name type="scientific">Coxiella burnetii (strain RSA 493 / Nine Mile phase I)</name>
    <dbReference type="NCBI Taxonomy" id="227377"/>
    <lineage>
        <taxon>Bacteria</taxon>
        <taxon>Pseudomonadati</taxon>
        <taxon>Pseudomonadota</taxon>
        <taxon>Gammaproteobacteria</taxon>
        <taxon>Legionellales</taxon>
        <taxon>Coxiellaceae</taxon>
        <taxon>Coxiella</taxon>
    </lineage>
</organism>
<dbReference type="EMBL" id="AE016828">
    <property type="protein sequence ID" value="ACI15268.1"/>
    <property type="molecule type" value="Genomic_DNA"/>
</dbReference>
<reference evidence="2 3" key="1">
    <citation type="journal article" date="2003" name="Proc. Natl. Acad. Sci. U.S.A.">
        <title>Complete genome sequence of the Q-fever pathogen, Coxiella burnetii.</title>
        <authorList>
            <person name="Seshadri R."/>
            <person name="Paulsen I.T."/>
            <person name="Eisen J.A."/>
            <person name="Read T.D."/>
            <person name="Nelson K.E."/>
            <person name="Nelson W.C."/>
            <person name="Ward N.L."/>
            <person name="Tettelin H."/>
            <person name="Davidsen T.M."/>
            <person name="Beanan M.J."/>
            <person name="Deboy R.T."/>
            <person name="Daugherty S.C."/>
            <person name="Brinkac L.M."/>
            <person name="Madupu R."/>
            <person name="Dodson R.J."/>
            <person name="Khouri H.M."/>
            <person name="Lee K.H."/>
            <person name="Carty H.A."/>
            <person name="Scanlan D."/>
            <person name="Heinzen R.A."/>
            <person name="Thompson H.A."/>
            <person name="Samuel J.E."/>
            <person name="Fraser C.M."/>
            <person name="Heidelberg J.F."/>
        </authorList>
    </citation>
    <scope>NUCLEOTIDE SEQUENCE [LARGE SCALE GENOMIC DNA]</scope>
    <source>
        <strain evidence="3">RSA 493 / Nine Mile phase I</strain>
    </source>
</reference>
<dbReference type="Proteomes" id="UP000002671">
    <property type="component" value="Chromosome"/>
</dbReference>
<accession>B5QSA4</accession>
<dbReference type="AlphaFoldDB" id="B5QSA4"/>
<dbReference type="HOGENOM" id="CLU_2896514_0_0_6"/>
<keyword evidence="1" id="KW-0812">Transmembrane</keyword>
<keyword evidence="1" id="KW-0472">Membrane</keyword>
<dbReference type="KEGG" id="cbu:CBU_0964a"/>
<evidence type="ECO:0000256" key="1">
    <source>
        <dbReference type="SAM" id="Phobius"/>
    </source>
</evidence>
<evidence type="ECO:0000313" key="2">
    <source>
        <dbReference type="EMBL" id="ACI15268.1"/>
    </source>
</evidence>
<sequence>MFNFWRSGLSSLRKEITIVIILKLFVLALIWYFCFSDPLSKHLTSRLMQQHILNYPNNKESS</sequence>
<keyword evidence="1" id="KW-1133">Transmembrane helix</keyword>
<name>B5QSA4_COXBU</name>